<proteinExistence type="predicted"/>
<dbReference type="Proteomes" id="UP001607303">
    <property type="component" value="Unassembled WGS sequence"/>
</dbReference>
<dbReference type="EMBL" id="JAYRBN010000007">
    <property type="protein sequence ID" value="KAL2751172.1"/>
    <property type="molecule type" value="Genomic_DNA"/>
</dbReference>
<dbReference type="AlphaFoldDB" id="A0ABD2D1F6"/>
<organism evidence="1 2">
    <name type="scientific">Vespula maculifrons</name>
    <name type="common">Eastern yellow jacket</name>
    <name type="synonym">Wasp</name>
    <dbReference type="NCBI Taxonomy" id="7453"/>
    <lineage>
        <taxon>Eukaryota</taxon>
        <taxon>Metazoa</taxon>
        <taxon>Ecdysozoa</taxon>
        <taxon>Arthropoda</taxon>
        <taxon>Hexapoda</taxon>
        <taxon>Insecta</taxon>
        <taxon>Pterygota</taxon>
        <taxon>Neoptera</taxon>
        <taxon>Endopterygota</taxon>
        <taxon>Hymenoptera</taxon>
        <taxon>Apocrita</taxon>
        <taxon>Aculeata</taxon>
        <taxon>Vespoidea</taxon>
        <taxon>Vespidae</taxon>
        <taxon>Vespinae</taxon>
        <taxon>Vespula</taxon>
    </lineage>
</organism>
<keyword evidence="1" id="KW-0371">Homeobox</keyword>
<keyword evidence="1" id="KW-0238">DNA-binding</keyword>
<protein>
    <submittedName>
        <fullName evidence="1">Homeobox protein homothorax isoform X4</fullName>
    </submittedName>
</protein>
<gene>
    <name evidence="1" type="ORF">V1477_000330</name>
</gene>
<evidence type="ECO:0000313" key="1">
    <source>
        <dbReference type="EMBL" id="KAL2751172.1"/>
    </source>
</evidence>
<dbReference type="GO" id="GO:0003677">
    <property type="term" value="F:DNA binding"/>
    <property type="evidence" value="ECO:0007669"/>
    <property type="project" value="UniProtKB-KW"/>
</dbReference>
<evidence type="ECO:0000313" key="2">
    <source>
        <dbReference type="Proteomes" id="UP001607303"/>
    </source>
</evidence>
<sequence>MFCNMCIFRTFKDNKIVFQAVPTTKVRNGQETERALRRGLRLKNVLRSVKMFPPLSAGPSGAYSPDATMGYMMDGQAASMMHRPPGDPTFHNQYHYPPEYYGHHL</sequence>
<keyword evidence="2" id="KW-1185">Reference proteome</keyword>
<reference evidence="1 2" key="1">
    <citation type="journal article" date="2024" name="Ann. Entomol. Soc. Am.">
        <title>Genomic analyses of the southern and eastern yellowjacket wasps (Hymenoptera: Vespidae) reveal evolutionary signatures of social life.</title>
        <authorList>
            <person name="Catto M.A."/>
            <person name="Caine P.B."/>
            <person name="Orr S.E."/>
            <person name="Hunt B.G."/>
            <person name="Goodisman M.A.D."/>
        </authorList>
    </citation>
    <scope>NUCLEOTIDE SEQUENCE [LARGE SCALE GENOMIC DNA]</scope>
    <source>
        <strain evidence="1">232</strain>
        <tissue evidence="1">Head and thorax</tissue>
    </source>
</reference>
<comment type="caution">
    <text evidence="1">The sequence shown here is derived from an EMBL/GenBank/DDBJ whole genome shotgun (WGS) entry which is preliminary data.</text>
</comment>
<name>A0ABD2D1F6_VESMC</name>
<accession>A0ABD2D1F6</accession>